<reference evidence="3" key="1">
    <citation type="submission" date="2016-10" db="EMBL/GenBank/DDBJ databases">
        <authorList>
            <person name="Benchimol M."/>
            <person name="Almeida L.G."/>
            <person name="Vasconcelos A.T."/>
            <person name="Perreira-Neves A."/>
            <person name="Rosa I.A."/>
            <person name="Tasca T."/>
            <person name="Bogo M.R."/>
            <person name="de Souza W."/>
        </authorList>
    </citation>
    <scope>NUCLEOTIDE SEQUENCE [LARGE SCALE GENOMIC DNA]</scope>
    <source>
        <strain evidence="3">K</strain>
    </source>
</reference>
<feature type="compositionally biased region" description="Basic residues" evidence="2">
    <location>
        <begin position="396"/>
        <end position="406"/>
    </location>
</feature>
<evidence type="ECO:0000313" key="3">
    <source>
        <dbReference type="EMBL" id="OHT01386.1"/>
    </source>
</evidence>
<feature type="coiled-coil region" evidence="1">
    <location>
        <begin position="244"/>
        <end position="282"/>
    </location>
</feature>
<dbReference type="VEuPathDB" id="TrichDB:TRFO_07644"/>
<gene>
    <name evidence="3" type="ORF">TRFO_07644</name>
</gene>
<feature type="compositionally biased region" description="Polar residues" evidence="2">
    <location>
        <begin position="89"/>
        <end position="98"/>
    </location>
</feature>
<feature type="compositionally biased region" description="Polar residues" evidence="2">
    <location>
        <begin position="495"/>
        <end position="511"/>
    </location>
</feature>
<feature type="compositionally biased region" description="Polar residues" evidence="2">
    <location>
        <begin position="594"/>
        <end position="620"/>
    </location>
</feature>
<keyword evidence="1" id="KW-0175">Coiled coil</keyword>
<dbReference type="EMBL" id="MLAK01000915">
    <property type="protein sequence ID" value="OHT01386.1"/>
    <property type="molecule type" value="Genomic_DNA"/>
</dbReference>
<protein>
    <submittedName>
        <fullName evidence="3">Uncharacterized protein</fullName>
    </submittedName>
</protein>
<evidence type="ECO:0000313" key="4">
    <source>
        <dbReference type="Proteomes" id="UP000179807"/>
    </source>
</evidence>
<accession>A0A1J4JRL5</accession>
<feature type="region of interest" description="Disordered" evidence="2">
    <location>
        <begin position="65"/>
        <end position="98"/>
    </location>
</feature>
<evidence type="ECO:0000256" key="2">
    <source>
        <dbReference type="SAM" id="MobiDB-lite"/>
    </source>
</evidence>
<dbReference type="Proteomes" id="UP000179807">
    <property type="component" value="Unassembled WGS sequence"/>
</dbReference>
<dbReference type="RefSeq" id="XP_068354522.1">
    <property type="nucleotide sequence ID" value="XM_068493804.1"/>
</dbReference>
<feature type="region of interest" description="Disordered" evidence="2">
    <location>
        <begin position="492"/>
        <end position="511"/>
    </location>
</feature>
<keyword evidence="4" id="KW-1185">Reference proteome</keyword>
<feature type="compositionally biased region" description="Polar residues" evidence="2">
    <location>
        <begin position="409"/>
        <end position="435"/>
    </location>
</feature>
<organism evidence="3 4">
    <name type="scientific">Tritrichomonas foetus</name>
    <dbReference type="NCBI Taxonomy" id="1144522"/>
    <lineage>
        <taxon>Eukaryota</taxon>
        <taxon>Metamonada</taxon>
        <taxon>Parabasalia</taxon>
        <taxon>Tritrichomonadida</taxon>
        <taxon>Tritrichomonadidae</taxon>
        <taxon>Tritrichomonas</taxon>
    </lineage>
</organism>
<name>A0A1J4JRL5_9EUKA</name>
<feature type="compositionally biased region" description="Low complexity" evidence="2">
    <location>
        <begin position="554"/>
        <end position="569"/>
    </location>
</feature>
<dbReference type="AlphaFoldDB" id="A0A1J4JRL5"/>
<evidence type="ECO:0000256" key="1">
    <source>
        <dbReference type="SAM" id="Coils"/>
    </source>
</evidence>
<sequence>MTILFVKFGQNPGIFIITCYFNNIQTKVSLNNKRIFSLFNFKRSFSENRVFFSFMQFDITSQIRQKSCPNEKPAPPKNRIKNKQRKFRNTNPKQINSNPRDLLAGVNAQFCEPEYLNDIGMALMRDIDALKNEVVPLRQRLHILIKMEENAEKLPPEAVTLDIIDINPKNNIDPSERVNELNRLNTELENKYKQMRRYYSDSTILRLQAEITEIQEFITDKNSEINELTEKIKNKNIGKIKLTNSPQRNKIDKIENKIDQLKELLNEMKEEEAENIELHQRLIHVNHADNELKNQLETLQRQFRSIQYIHTQRQVEMTKLEKAHEAKKLSILTLIKMKKKNAKLAKKNAKMSKKFAKEAKINEPAQKVEDPNYYYYEDIEIQTVETDFTPKLKFHHHRRRKKHSHKSQNDSANTFNDFKQNSSILKDETGNNVEPNTKKVTFDFSNQNISNEEIEIKYHMKNGEEEEIRYFYPEEIRQEHFTGNQNEITIGETYQPDSKSSNSYDNTGSNEFNLSNDFINNSTEETSQHSTENHNDKIVDTTKKENTEIIIETNNESHNNNNTYNNDNDVFVDENDPFNESNDLFNDPFKDNNNDVFQDTNTELQENGDSSNQKGIQQLSFPRPRDNSRYNRDMQKYNIYTLDVNTHKFEGSFIFENDNMMYPSLSTKKALLEQPV</sequence>
<dbReference type="GeneID" id="94828508"/>
<feature type="compositionally biased region" description="Basic residues" evidence="2">
    <location>
        <begin position="78"/>
        <end position="88"/>
    </location>
</feature>
<proteinExistence type="predicted"/>
<feature type="region of interest" description="Disordered" evidence="2">
    <location>
        <begin position="554"/>
        <end position="630"/>
    </location>
</feature>
<comment type="caution">
    <text evidence="3">The sequence shown here is derived from an EMBL/GenBank/DDBJ whole genome shotgun (WGS) entry which is preliminary data.</text>
</comment>
<feature type="region of interest" description="Disordered" evidence="2">
    <location>
        <begin position="396"/>
        <end position="438"/>
    </location>
</feature>